<dbReference type="PIRSF" id="PIRSF017393">
    <property type="entry name" value="MTase_SAV2177"/>
    <property type="match status" value="1"/>
</dbReference>
<dbReference type="InterPro" id="IPR029063">
    <property type="entry name" value="SAM-dependent_MTases_sf"/>
</dbReference>
<evidence type="ECO:0000313" key="2">
    <source>
        <dbReference type="Proteomes" id="UP000253507"/>
    </source>
</evidence>
<accession>A0A367EC12</accession>
<keyword evidence="1" id="KW-0808">Transferase</keyword>
<gene>
    <name evidence="1" type="ORF">DQ392_24965</name>
</gene>
<evidence type="ECO:0000313" key="1">
    <source>
        <dbReference type="EMBL" id="RCG15513.1"/>
    </source>
</evidence>
<dbReference type="Proteomes" id="UP000253507">
    <property type="component" value="Unassembled WGS sequence"/>
</dbReference>
<sequence length="255" mass="27519">MYDYYLGGKTHYEADVRAAEAVVSVLPEIVAAARANRDFMARVTRTLAADHGVDQFLDIGSGIPTEPNLHQIAQSVLPGARVVYTDNDPIVLQYAHALLRSTPEGRTAYLHADVTDPVSILGAAELGDTLDLRRPVALSVNALLHFVPDDRDPHGIVAALLQPLAPGSFLCLSHGIADLPDDGTSDRADDVIGIYQRGGTAFVPRSREQVARFFDGLDLLDPGVTMAHLWRPDGDPAQRLPREALTLHAGVARKP</sequence>
<keyword evidence="1" id="KW-0489">Methyltransferase</keyword>
<dbReference type="GO" id="GO:0032259">
    <property type="term" value="P:methylation"/>
    <property type="evidence" value="ECO:0007669"/>
    <property type="project" value="UniProtKB-KW"/>
</dbReference>
<name>A0A367EC12_9ACTN</name>
<protein>
    <submittedName>
        <fullName evidence="1">SAM-dependent methyltransferase</fullName>
    </submittedName>
</protein>
<organism evidence="1 2">
    <name type="scientific">Streptomyces reniochalinae</name>
    <dbReference type="NCBI Taxonomy" id="2250578"/>
    <lineage>
        <taxon>Bacteria</taxon>
        <taxon>Bacillati</taxon>
        <taxon>Actinomycetota</taxon>
        <taxon>Actinomycetes</taxon>
        <taxon>Kitasatosporales</taxon>
        <taxon>Streptomycetaceae</taxon>
        <taxon>Streptomyces</taxon>
    </lineage>
</organism>
<proteinExistence type="predicted"/>
<dbReference type="GO" id="GO:0008168">
    <property type="term" value="F:methyltransferase activity"/>
    <property type="evidence" value="ECO:0007669"/>
    <property type="project" value="UniProtKB-KW"/>
</dbReference>
<dbReference type="InterPro" id="IPR006764">
    <property type="entry name" value="SAM_dep_MeTrfase_SAV2177_type"/>
</dbReference>
<dbReference type="AlphaFoldDB" id="A0A367EC12"/>
<keyword evidence="2" id="KW-1185">Reference proteome</keyword>
<dbReference type="EMBL" id="QOIM01000041">
    <property type="protein sequence ID" value="RCG15513.1"/>
    <property type="molecule type" value="Genomic_DNA"/>
</dbReference>
<comment type="caution">
    <text evidence="1">The sequence shown here is derived from an EMBL/GenBank/DDBJ whole genome shotgun (WGS) entry which is preliminary data.</text>
</comment>
<dbReference type="OrthoDB" id="4134439at2"/>
<dbReference type="Gene3D" id="3.40.50.150">
    <property type="entry name" value="Vaccinia Virus protein VP39"/>
    <property type="match status" value="1"/>
</dbReference>
<dbReference type="SUPFAM" id="SSF53335">
    <property type="entry name" value="S-adenosyl-L-methionine-dependent methyltransferases"/>
    <property type="match status" value="1"/>
</dbReference>
<reference evidence="1 2" key="1">
    <citation type="submission" date="2018-06" db="EMBL/GenBank/DDBJ databases">
        <title>Streptomyces reniochalinae sp. nov. and Streptomyces diacarnus sp. nov. from marine sponges.</title>
        <authorList>
            <person name="Li L."/>
        </authorList>
    </citation>
    <scope>NUCLEOTIDE SEQUENCE [LARGE SCALE GENOMIC DNA]</scope>
    <source>
        <strain evidence="1 2">LHW50302</strain>
    </source>
</reference>
<dbReference type="Pfam" id="PF04672">
    <property type="entry name" value="Methyltransf_19"/>
    <property type="match status" value="1"/>
</dbReference>